<feature type="domain" description="YpoC-like" evidence="1">
    <location>
        <begin position="66"/>
        <end position="171"/>
    </location>
</feature>
<evidence type="ECO:0000313" key="3">
    <source>
        <dbReference type="Proteomes" id="UP001203004"/>
    </source>
</evidence>
<name>A0ABT0MCK7_9BACL</name>
<dbReference type="Proteomes" id="UP001203004">
    <property type="component" value="Unassembled WGS sequence"/>
</dbReference>
<comment type="caution">
    <text evidence="2">The sequence shown here is derived from an EMBL/GenBank/DDBJ whole genome shotgun (WGS) entry which is preliminary data.</text>
</comment>
<evidence type="ECO:0000259" key="1">
    <source>
        <dbReference type="Pfam" id="PF21747"/>
    </source>
</evidence>
<dbReference type="EMBL" id="JAMAST010000018">
    <property type="protein sequence ID" value="MCL1632604.1"/>
    <property type="molecule type" value="Genomic_DNA"/>
</dbReference>
<dbReference type="Pfam" id="PF21747">
    <property type="entry name" value="YpoC"/>
    <property type="match status" value="1"/>
</dbReference>
<gene>
    <name evidence="2" type="ORF">M3N64_11815</name>
</gene>
<proteinExistence type="predicted"/>
<evidence type="ECO:0000313" key="2">
    <source>
        <dbReference type="EMBL" id="MCL1632604.1"/>
    </source>
</evidence>
<dbReference type="RefSeq" id="WP_249102482.1">
    <property type="nucleotide sequence ID" value="NZ_JAMAST010000018.1"/>
</dbReference>
<reference evidence="2 3" key="1">
    <citation type="submission" date="2022-05" db="EMBL/GenBank/DDBJ databases">
        <title>Sporolactobacillus sp nov CPB3-1, isolated from tree bark (Mangifera indica L.).</title>
        <authorList>
            <person name="Phuengjayaem S."/>
            <person name="Tanasupawat S."/>
        </authorList>
    </citation>
    <scope>NUCLEOTIDE SEQUENCE [LARGE SCALE GENOMIC DNA]</scope>
    <source>
        <strain evidence="2 3">CPB3-1</strain>
    </source>
</reference>
<dbReference type="InterPro" id="IPR048427">
    <property type="entry name" value="YpoC"/>
</dbReference>
<accession>A0ABT0MCK7</accession>
<sequence>MNVLPRNLEIPDSFRFAPFFVNQKRIEKCSVSKPHTFQTPFLYDMLYHHNVLLSFPWPWEQEENYFHIYWKKNRDALCSCFHQRKYEQARAPMIRSIAALIDQLFWTNGCPVQSLDEVDLYENISTLSAVPLNCKERLNYLLHQPSRYLSFVQLDELEREFTKKRAAYLQKRKRV</sequence>
<organism evidence="2 3">
    <name type="scientific">Sporolactobacillus mangiferae</name>
    <dbReference type="NCBI Taxonomy" id="2940498"/>
    <lineage>
        <taxon>Bacteria</taxon>
        <taxon>Bacillati</taxon>
        <taxon>Bacillota</taxon>
        <taxon>Bacilli</taxon>
        <taxon>Bacillales</taxon>
        <taxon>Sporolactobacillaceae</taxon>
        <taxon>Sporolactobacillus</taxon>
    </lineage>
</organism>
<protein>
    <recommendedName>
        <fullName evidence="1">YpoC-like domain-containing protein</fullName>
    </recommendedName>
</protein>
<keyword evidence="3" id="KW-1185">Reference proteome</keyword>